<reference evidence="6 7" key="1">
    <citation type="journal article" date="2013" name="Genome Announc.">
        <title>Draft genome sequence of an Actinobacterium, Brachybacterium muris strain UCD-AY4.</title>
        <authorList>
            <person name="Lo J.R."/>
            <person name="Lang J.M."/>
            <person name="Darling A.E."/>
            <person name="Eisen J.A."/>
            <person name="Coil D.A."/>
        </authorList>
    </citation>
    <scope>NUCLEOTIDE SEQUENCE [LARGE SCALE GENOMIC DNA]</scope>
    <source>
        <strain evidence="6 7">UCD-AY4</strain>
    </source>
</reference>
<dbReference type="Pfam" id="PF01510">
    <property type="entry name" value="Amidase_2"/>
    <property type="match status" value="1"/>
</dbReference>
<dbReference type="GO" id="GO:0008745">
    <property type="term" value="F:N-acetylmuramoyl-L-alanine amidase activity"/>
    <property type="evidence" value="ECO:0007669"/>
    <property type="project" value="UniProtKB-EC"/>
</dbReference>
<keyword evidence="7" id="KW-1185">Reference proteome</keyword>
<dbReference type="EMBL" id="AORC01000009">
    <property type="protein sequence ID" value="EYT49290.1"/>
    <property type="molecule type" value="Genomic_DNA"/>
</dbReference>
<name>A0A022KTM0_9MICO</name>
<comment type="catalytic activity">
    <reaction evidence="1">
        <text>Hydrolyzes the link between N-acetylmuramoyl residues and L-amino acid residues in certain cell-wall glycopeptides.</text>
        <dbReference type="EC" id="3.5.1.28"/>
    </reaction>
</comment>
<dbReference type="GO" id="GO:0009254">
    <property type="term" value="P:peptidoglycan turnover"/>
    <property type="evidence" value="ECO:0007669"/>
    <property type="project" value="TreeGrafter"/>
</dbReference>
<comment type="caution">
    <text evidence="6">The sequence shown here is derived from an EMBL/GenBank/DDBJ whole genome shotgun (WGS) entry which is preliminary data.</text>
</comment>
<dbReference type="CDD" id="cd06583">
    <property type="entry name" value="PGRP"/>
    <property type="match status" value="1"/>
</dbReference>
<dbReference type="GO" id="GO:0071555">
    <property type="term" value="P:cell wall organization"/>
    <property type="evidence" value="ECO:0007669"/>
    <property type="project" value="UniProtKB-KW"/>
</dbReference>
<feature type="domain" description="N-acetylmuramoyl-L-alanine amidase" evidence="5">
    <location>
        <begin position="4"/>
        <end position="139"/>
    </location>
</feature>
<gene>
    <name evidence="6" type="ORF">D641_0107545</name>
</gene>
<dbReference type="GO" id="GO:0009253">
    <property type="term" value="P:peptidoglycan catabolic process"/>
    <property type="evidence" value="ECO:0007669"/>
    <property type="project" value="InterPro"/>
</dbReference>
<dbReference type="EC" id="3.5.1.28" evidence="2"/>
<dbReference type="InterPro" id="IPR036505">
    <property type="entry name" value="Amidase/PGRP_sf"/>
</dbReference>
<evidence type="ECO:0000256" key="3">
    <source>
        <dbReference type="ARBA" id="ARBA00022801"/>
    </source>
</evidence>
<organism evidence="6 7">
    <name type="scientific">Brachybacterium muris UCD-AY4</name>
    <dbReference type="NCBI Taxonomy" id="1249481"/>
    <lineage>
        <taxon>Bacteria</taxon>
        <taxon>Bacillati</taxon>
        <taxon>Actinomycetota</taxon>
        <taxon>Actinomycetes</taxon>
        <taxon>Micrococcales</taxon>
        <taxon>Dermabacteraceae</taxon>
        <taxon>Brachybacterium</taxon>
    </lineage>
</organism>
<evidence type="ECO:0000256" key="2">
    <source>
        <dbReference type="ARBA" id="ARBA00011901"/>
    </source>
</evidence>
<dbReference type="Proteomes" id="UP000019754">
    <property type="component" value="Unassembled WGS sequence"/>
</dbReference>
<accession>A0A022KTM0</accession>
<keyword evidence="3" id="KW-0378">Hydrolase</keyword>
<dbReference type="InterPro" id="IPR002502">
    <property type="entry name" value="Amidase_domain"/>
</dbReference>
<evidence type="ECO:0000256" key="1">
    <source>
        <dbReference type="ARBA" id="ARBA00001561"/>
    </source>
</evidence>
<dbReference type="SMART" id="SM00644">
    <property type="entry name" value="Ami_2"/>
    <property type="match status" value="1"/>
</dbReference>
<dbReference type="AlphaFoldDB" id="A0A022KTM0"/>
<evidence type="ECO:0000313" key="6">
    <source>
        <dbReference type="EMBL" id="EYT49290.1"/>
    </source>
</evidence>
<dbReference type="HOGENOM" id="CLU_1217933_0_0_11"/>
<keyword evidence="4" id="KW-0961">Cell wall biogenesis/degradation</keyword>
<dbReference type="InterPro" id="IPR051206">
    <property type="entry name" value="NAMLAA_amidase_2"/>
</dbReference>
<dbReference type="PANTHER" id="PTHR30417:SF1">
    <property type="entry name" value="N-ACETYLMURAMOYL-L-ALANINE AMIDASE AMID"/>
    <property type="match status" value="1"/>
</dbReference>
<sequence>MPRSPRPSAPATLRTWPRWATAEVDYETTLAIFTNVQHFASIHYVIQEDGHITQMVRTQDVAWHAGNWTFNGSSIGIELIGVAEDPSHYTDAQYRATGTLIRYLTDRYDIPRDRDHILAHEDLPGVNAARQAAMHWDPGAYYDYEKLLRHAGADDRNGPLRERDETVTIAPSYKSNELGFTSCNPGGGVLAPRSTAAVMVRTEPSDDAPFLEDPALAAVGAEDVVDV</sequence>
<dbReference type="PANTHER" id="PTHR30417">
    <property type="entry name" value="N-ACETYLMURAMOYL-L-ALANINE AMIDASE AMID"/>
    <property type="match status" value="1"/>
</dbReference>
<evidence type="ECO:0000259" key="5">
    <source>
        <dbReference type="SMART" id="SM00644"/>
    </source>
</evidence>
<evidence type="ECO:0000256" key="4">
    <source>
        <dbReference type="ARBA" id="ARBA00023316"/>
    </source>
</evidence>
<dbReference type="STRING" id="1249481.D641_0107545"/>
<protein>
    <recommendedName>
        <fullName evidence="2">N-acetylmuramoyl-L-alanine amidase</fullName>
        <ecNumber evidence="2">3.5.1.28</ecNumber>
    </recommendedName>
</protein>
<dbReference type="Gene3D" id="3.40.80.10">
    <property type="entry name" value="Peptidoglycan recognition protein-like"/>
    <property type="match status" value="1"/>
</dbReference>
<dbReference type="FunFam" id="3.40.80.10:FF:000006">
    <property type="entry name" value="N-acetylmuramoyl-L-alanine amidase"/>
    <property type="match status" value="1"/>
</dbReference>
<evidence type="ECO:0000313" key="7">
    <source>
        <dbReference type="Proteomes" id="UP000019754"/>
    </source>
</evidence>
<dbReference type="SUPFAM" id="SSF55846">
    <property type="entry name" value="N-acetylmuramoyl-L-alanine amidase-like"/>
    <property type="match status" value="1"/>
</dbReference>
<dbReference type="OrthoDB" id="9758772at2"/>
<proteinExistence type="predicted"/>